<evidence type="ECO:0000259" key="2">
    <source>
        <dbReference type="Pfam" id="PF26133"/>
    </source>
</evidence>
<accession>A0A8T0H2Z5</accession>
<sequence length="630" mass="70707">MDRIYLSLGLGVRAHDSEDDDNEQERSESENNGSSDFALSVVYCFAADDDGEKTSSGELQPRRGSLHRKSESGPRAQNRNTQTREAEQRTTKKRVTDEEGRNRGPQNTMHGHFIPSMSAPGTSKTIPVQESYTWVQVPSGASPAITHTAPSAVPNHSISGQWQFIPSQIQTNPPSLHIVGASTAAELSGSKSSTVNEESVKRKIRRQRKRKEDEDAKKRVEQGLKPYVVQVKPSGLIDSGCKGHLQWQELVRNLTPRLLDLSVPVYEEQNPQSQFLLWEALKQKFEFVDNEVTQSSCDKMIKTWLRKDRERIKRTHGSSVKPPPGYTDEEWESMKKYWNSDSTKQKSERMSDTRKKVINNSRLGRDGYAGKAAKVLRSESEKTPGWTDVAEDIKVTHETQLQMSDMHRRNSTRLSAMERNQAETNRRLDDIKSILQSVISNMNSFPKAGSEHGIRVGTPPVEETDGLKEDGNFGYVDVYPAEGSSEQRWDEVQKTGDDNVVLKKVKRRTVVNTDVGVTKVSEVAKRTEDNELETGSNQTITTELRVGDWVWLAEKADSKTLVATGQVSAIADGGMFHNRPIPIQYVRVNVESVAINVPLYVPVEDADQNTMTDALGSSVLWPKRLTFRTK</sequence>
<feature type="region of interest" description="Disordered" evidence="1">
    <location>
        <begin position="339"/>
        <end position="363"/>
    </location>
</feature>
<feature type="region of interest" description="Disordered" evidence="1">
    <location>
        <begin position="1"/>
        <end position="35"/>
    </location>
</feature>
<dbReference type="Proteomes" id="UP000822688">
    <property type="component" value="Chromosome 8"/>
</dbReference>
<evidence type="ECO:0000313" key="3">
    <source>
        <dbReference type="EMBL" id="KAG0565563.1"/>
    </source>
</evidence>
<feature type="region of interest" description="Disordered" evidence="1">
    <location>
        <begin position="450"/>
        <end position="472"/>
    </location>
</feature>
<dbReference type="AlphaFoldDB" id="A0A8T0H2Z5"/>
<protein>
    <recommendedName>
        <fullName evidence="2">DUF8039 domain-containing protein</fullName>
    </recommendedName>
</protein>
<dbReference type="Pfam" id="PF26133">
    <property type="entry name" value="DUF8039"/>
    <property type="match status" value="1"/>
</dbReference>
<feature type="domain" description="DUF8039" evidence="2">
    <location>
        <begin position="557"/>
        <end position="625"/>
    </location>
</feature>
<feature type="region of interest" description="Disordered" evidence="1">
    <location>
        <begin position="49"/>
        <end position="113"/>
    </location>
</feature>
<feature type="compositionally biased region" description="Basic and acidic residues" evidence="1">
    <location>
        <begin position="82"/>
        <end position="102"/>
    </location>
</feature>
<comment type="caution">
    <text evidence="3">The sequence shown here is derived from an EMBL/GenBank/DDBJ whole genome shotgun (WGS) entry which is preliminary data.</text>
</comment>
<dbReference type="InterPro" id="IPR058352">
    <property type="entry name" value="DUF8039"/>
</dbReference>
<keyword evidence="4" id="KW-1185">Reference proteome</keyword>
<organism evidence="3 4">
    <name type="scientific">Ceratodon purpureus</name>
    <name type="common">Fire moss</name>
    <name type="synonym">Dicranum purpureum</name>
    <dbReference type="NCBI Taxonomy" id="3225"/>
    <lineage>
        <taxon>Eukaryota</taxon>
        <taxon>Viridiplantae</taxon>
        <taxon>Streptophyta</taxon>
        <taxon>Embryophyta</taxon>
        <taxon>Bryophyta</taxon>
        <taxon>Bryophytina</taxon>
        <taxon>Bryopsida</taxon>
        <taxon>Dicranidae</taxon>
        <taxon>Pseudoditrichales</taxon>
        <taxon>Ditrichaceae</taxon>
        <taxon>Ceratodon</taxon>
    </lineage>
</organism>
<name>A0A8T0H2Z5_CERPU</name>
<dbReference type="PANTHER" id="PTHR33018:SF34">
    <property type="entry name" value="OS02G0472350 PROTEIN"/>
    <property type="match status" value="1"/>
</dbReference>
<reference evidence="3" key="1">
    <citation type="submission" date="2020-06" db="EMBL/GenBank/DDBJ databases">
        <title>WGS assembly of Ceratodon purpureus strain R40.</title>
        <authorList>
            <person name="Carey S.B."/>
            <person name="Jenkins J."/>
            <person name="Shu S."/>
            <person name="Lovell J.T."/>
            <person name="Sreedasyam A."/>
            <person name="Maumus F."/>
            <person name="Tiley G.P."/>
            <person name="Fernandez-Pozo N."/>
            <person name="Barry K."/>
            <person name="Chen C."/>
            <person name="Wang M."/>
            <person name="Lipzen A."/>
            <person name="Daum C."/>
            <person name="Saski C.A."/>
            <person name="Payton A.C."/>
            <person name="Mcbreen J.C."/>
            <person name="Conrad R.E."/>
            <person name="Kollar L.M."/>
            <person name="Olsson S."/>
            <person name="Huttunen S."/>
            <person name="Landis J.B."/>
            <person name="Wickett N.J."/>
            <person name="Johnson M.G."/>
            <person name="Rensing S.A."/>
            <person name="Grimwood J."/>
            <person name="Schmutz J."/>
            <person name="Mcdaniel S.F."/>
        </authorList>
    </citation>
    <scope>NUCLEOTIDE SEQUENCE</scope>
    <source>
        <strain evidence="3">R40</strain>
    </source>
</reference>
<proteinExistence type="predicted"/>
<feature type="region of interest" description="Disordered" evidence="1">
    <location>
        <begin position="185"/>
        <end position="218"/>
    </location>
</feature>
<feature type="compositionally biased region" description="Basic and acidic residues" evidence="1">
    <location>
        <begin position="343"/>
        <end position="355"/>
    </location>
</feature>
<dbReference type="PANTHER" id="PTHR33018">
    <property type="entry name" value="OS10G0338966 PROTEIN-RELATED"/>
    <property type="match status" value="1"/>
</dbReference>
<evidence type="ECO:0000313" key="4">
    <source>
        <dbReference type="Proteomes" id="UP000822688"/>
    </source>
</evidence>
<evidence type="ECO:0000256" key="1">
    <source>
        <dbReference type="SAM" id="MobiDB-lite"/>
    </source>
</evidence>
<dbReference type="EMBL" id="CM026429">
    <property type="protein sequence ID" value="KAG0565563.1"/>
    <property type="molecule type" value="Genomic_DNA"/>
</dbReference>
<gene>
    <name evidence="3" type="ORF">KC19_8G200000</name>
</gene>